<dbReference type="PANTHER" id="PTHR43194:SF5">
    <property type="entry name" value="PIMELOYL-[ACYL-CARRIER PROTEIN] METHYL ESTER ESTERASE"/>
    <property type="match status" value="1"/>
</dbReference>
<evidence type="ECO:0000313" key="2">
    <source>
        <dbReference type="EMBL" id="SFP22220.1"/>
    </source>
</evidence>
<dbReference type="InterPro" id="IPR050228">
    <property type="entry name" value="Carboxylesterase_BioH"/>
</dbReference>
<dbReference type="PANTHER" id="PTHR43194">
    <property type="entry name" value="HYDROLASE ALPHA/BETA FOLD FAMILY"/>
    <property type="match status" value="1"/>
</dbReference>
<dbReference type="Gene3D" id="3.40.50.1820">
    <property type="entry name" value="alpha/beta hydrolase"/>
    <property type="match status" value="1"/>
</dbReference>
<dbReference type="PRINTS" id="PR00111">
    <property type="entry name" value="ABHYDROLASE"/>
</dbReference>
<sequence length="259" mass="27957">MATWILLRGLTRESGHWGEFPVQLATQLATARILTLDLPGNGVRHREASPLQVAGMVSACRTQLAALGIDGPVHLLAMSLGAMVALAWASAHPREVAGCVLINSSFAGISPFYRRLRPSSYPTLLGVLARGEARAREAAILRLTSRRADPAVLEQWVTLRRRHPVTPLNALRQLAAAARFRLPPQRPAVPLLVLSGRQDALVDPRCSAELAARWQLPHVEHPGAGHDLPLDDGPWLAARIGEWLAGLPDSLPEQPNAPG</sequence>
<dbReference type="InterPro" id="IPR029058">
    <property type="entry name" value="AB_hydrolase_fold"/>
</dbReference>
<dbReference type="RefSeq" id="WP_092427035.1">
    <property type="nucleotide sequence ID" value="NZ_FOXM01000001.1"/>
</dbReference>
<dbReference type="SUPFAM" id="SSF53474">
    <property type="entry name" value="alpha/beta-Hydrolases"/>
    <property type="match status" value="1"/>
</dbReference>
<dbReference type="AlphaFoldDB" id="A0A1I5NKR1"/>
<dbReference type="EMBL" id="FOXM01000001">
    <property type="protein sequence ID" value="SFP22220.1"/>
    <property type="molecule type" value="Genomic_DNA"/>
</dbReference>
<organism evidence="2 3">
    <name type="scientific">Geopseudomonas sagittaria</name>
    <dbReference type="NCBI Taxonomy" id="1135990"/>
    <lineage>
        <taxon>Bacteria</taxon>
        <taxon>Pseudomonadati</taxon>
        <taxon>Pseudomonadota</taxon>
        <taxon>Gammaproteobacteria</taxon>
        <taxon>Pseudomonadales</taxon>
        <taxon>Pseudomonadaceae</taxon>
        <taxon>Geopseudomonas</taxon>
    </lineage>
</organism>
<evidence type="ECO:0000259" key="1">
    <source>
        <dbReference type="Pfam" id="PF12697"/>
    </source>
</evidence>
<keyword evidence="3" id="KW-1185">Reference proteome</keyword>
<accession>A0A1I5NKR1</accession>
<evidence type="ECO:0000313" key="3">
    <source>
        <dbReference type="Proteomes" id="UP000243084"/>
    </source>
</evidence>
<proteinExistence type="predicted"/>
<dbReference type="InterPro" id="IPR000073">
    <property type="entry name" value="AB_hydrolase_1"/>
</dbReference>
<dbReference type="Proteomes" id="UP000243084">
    <property type="component" value="Unassembled WGS sequence"/>
</dbReference>
<gene>
    <name evidence="2" type="ORF">SAMN05216229_10148</name>
</gene>
<dbReference type="OrthoDB" id="5290302at2"/>
<feature type="domain" description="AB hydrolase-1" evidence="1">
    <location>
        <begin position="5"/>
        <end position="237"/>
    </location>
</feature>
<reference evidence="3" key="1">
    <citation type="submission" date="2016-10" db="EMBL/GenBank/DDBJ databases">
        <authorList>
            <person name="Varghese N."/>
            <person name="Submissions S."/>
        </authorList>
    </citation>
    <scope>NUCLEOTIDE SEQUENCE [LARGE SCALE GENOMIC DNA]</scope>
    <source>
        <strain evidence="3">JCM 18195</strain>
    </source>
</reference>
<protein>
    <submittedName>
        <fullName evidence="2">Pimeloyl-ACP methyl ester carboxylesterase</fullName>
    </submittedName>
</protein>
<name>A0A1I5NKR1_9GAMM</name>
<dbReference type="Pfam" id="PF12697">
    <property type="entry name" value="Abhydrolase_6"/>
    <property type="match status" value="1"/>
</dbReference>